<gene>
    <name evidence="1" type="ORF">NLG97_g5063</name>
</gene>
<reference evidence="1" key="1">
    <citation type="submission" date="2022-07" db="EMBL/GenBank/DDBJ databases">
        <title>Genome Sequence of Lecanicillium saksenae.</title>
        <authorList>
            <person name="Buettner E."/>
        </authorList>
    </citation>
    <scope>NUCLEOTIDE SEQUENCE</scope>
    <source>
        <strain evidence="1">VT-O1</strain>
    </source>
</reference>
<evidence type="ECO:0000313" key="2">
    <source>
        <dbReference type="Proteomes" id="UP001148737"/>
    </source>
</evidence>
<keyword evidence="2" id="KW-1185">Reference proteome</keyword>
<comment type="caution">
    <text evidence="1">The sequence shown here is derived from an EMBL/GenBank/DDBJ whole genome shotgun (WGS) entry which is preliminary data.</text>
</comment>
<protein>
    <submittedName>
        <fullName evidence="1">Uncharacterized protein</fullName>
    </submittedName>
</protein>
<sequence length="375" mass="40872">MWLAAFLAGFYAVPVAAANVTHSTVLYKQFFPAWDGMLKDYLETDCKKNFTNYLNVSFEDTHVSYSVLDCLLKQFPEFRKAELGAAAVVLGLAPTILQMISPTPADTALISVRRPILALLLGMASPASVFSPATSYAESLETLSKPLSRQLRASFPYTTARLLGGSRRARHGYITGSLSVLQYVLALAAVANSAYRTYQLCVWTVCSFSPITVFLPALWHGTVVLVHLGGWIALRLNSQSAKITKGAREEPHWQSMATGWQCRLKALLFNETMPSALAKRLPINSREAGPAPFFSVVTSALYVGVPVHVLFGTLVLSSLMFISAFDSIAVVAWYALSTIVANAIVYFEYAGIQAAASEDLENTAEGQQMIEYSAL</sequence>
<organism evidence="1 2">
    <name type="scientific">Lecanicillium saksenae</name>
    <dbReference type="NCBI Taxonomy" id="468837"/>
    <lineage>
        <taxon>Eukaryota</taxon>
        <taxon>Fungi</taxon>
        <taxon>Dikarya</taxon>
        <taxon>Ascomycota</taxon>
        <taxon>Pezizomycotina</taxon>
        <taxon>Sordariomycetes</taxon>
        <taxon>Hypocreomycetidae</taxon>
        <taxon>Hypocreales</taxon>
        <taxon>Cordycipitaceae</taxon>
        <taxon>Lecanicillium</taxon>
    </lineage>
</organism>
<name>A0ACC1QWR4_9HYPO</name>
<evidence type="ECO:0000313" key="1">
    <source>
        <dbReference type="EMBL" id="KAJ3492914.1"/>
    </source>
</evidence>
<accession>A0ACC1QWR4</accession>
<dbReference type="EMBL" id="JANAKD010000545">
    <property type="protein sequence ID" value="KAJ3492914.1"/>
    <property type="molecule type" value="Genomic_DNA"/>
</dbReference>
<proteinExistence type="predicted"/>
<dbReference type="Proteomes" id="UP001148737">
    <property type="component" value="Unassembled WGS sequence"/>
</dbReference>